<dbReference type="InterPro" id="IPR007214">
    <property type="entry name" value="YbaK/aa-tRNA-synth-assoc-dom"/>
</dbReference>
<dbReference type="EMBL" id="JBHSBB010000001">
    <property type="protein sequence ID" value="MFC4029974.1"/>
    <property type="molecule type" value="Genomic_DNA"/>
</dbReference>
<sequence>MENGTFVSLMSALDASAATYRVIDHEAEGRTDRASVLRGHELAKAAKCMVVQVRGKGNPGPTVLAVVPGDRRVDFRKVKRLFGGADASLAERSVAEALTGCVSGCVIPFSFDGSLDVVVDPELLVHDEIFFNAARLDQSIALGTEHYLALSRPLIEPITK</sequence>
<evidence type="ECO:0000313" key="2">
    <source>
        <dbReference type="EMBL" id="MFC4029974.1"/>
    </source>
</evidence>
<dbReference type="SUPFAM" id="SSF55826">
    <property type="entry name" value="YbaK/ProRS associated domain"/>
    <property type="match status" value="1"/>
</dbReference>
<feature type="domain" description="YbaK/aminoacyl-tRNA synthetase-associated" evidence="1">
    <location>
        <begin position="37"/>
        <end position="148"/>
    </location>
</feature>
<dbReference type="RefSeq" id="WP_386424713.1">
    <property type="nucleotide sequence ID" value="NZ_JBHSBB010000001.1"/>
</dbReference>
<dbReference type="PANTHER" id="PTHR30411:SF9">
    <property type="entry name" value="MULTIFUNCTIONAL SER_THR-TRNA DEACYLASE PROXP-Y"/>
    <property type="match status" value="1"/>
</dbReference>
<evidence type="ECO:0000313" key="3">
    <source>
        <dbReference type="Proteomes" id="UP001595765"/>
    </source>
</evidence>
<keyword evidence="3" id="KW-1185">Reference proteome</keyword>
<organism evidence="2 3">
    <name type="scientific">Streptomyces polygonati</name>
    <dbReference type="NCBI Taxonomy" id="1617087"/>
    <lineage>
        <taxon>Bacteria</taxon>
        <taxon>Bacillati</taxon>
        <taxon>Actinomycetota</taxon>
        <taxon>Actinomycetes</taxon>
        <taxon>Kitasatosporales</taxon>
        <taxon>Streptomycetaceae</taxon>
        <taxon>Streptomyces</taxon>
    </lineage>
</organism>
<dbReference type="Gene3D" id="3.90.960.10">
    <property type="entry name" value="YbaK/aminoacyl-tRNA synthetase-associated domain"/>
    <property type="match status" value="1"/>
</dbReference>
<reference evidence="3" key="1">
    <citation type="journal article" date="2019" name="Int. J. Syst. Evol. Microbiol.">
        <title>The Global Catalogue of Microorganisms (GCM) 10K type strain sequencing project: providing services to taxonomists for standard genome sequencing and annotation.</title>
        <authorList>
            <consortium name="The Broad Institute Genomics Platform"/>
            <consortium name="The Broad Institute Genome Sequencing Center for Infectious Disease"/>
            <person name="Wu L."/>
            <person name="Ma J."/>
        </authorList>
    </citation>
    <scope>NUCLEOTIDE SEQUENCE [LARGE SCALE GENOMIC DNA]</scope>
    <source>
        <strain evidence="3">CGMCC 4.7237</strain>
    </source>
</reference>
<name>A0ABV8HD32_9ACTN</name>
<accession>A0ABV8HD32</accession>
<evidence type="ECO:0000259" key="1">
    <source>
        <dbReference type="Pfam" id="PF04073"/>
    </source>
</evidence>
<dbReference type="Proteomes" id="UP001595765">
    <property type="component" value="Unassembled WGS sequence"/>
</dbReference>
<dbReference type="PANTHER" id="PTHR30411">
    <property type="entry name" value="CYTOPLASMIC PROTEIN"/>
    <property type="match status" value="1"/>
</dbReference>
<proteinExistence type="predicted"/>
<gene>
    <name evidence="2" type="ORF">ACFO3J_00655</name>
</gene>
<comment type="caution">
    <text evidence="2">The sequence shown here is derived from an EMBL/GenBank/DDBJ whole genome shotgun (WGS) entry which is preliminary data.</text>
</comment>
<dbReference type="InterPro" id="IPR036754">
    <property type="entry name" value="YbaK/aa-tRNA-synt-asso_dom_sf"/>
</dbReference>
<protein>
    <submittedName>
        <fullName evidence="2">YbaK/EbsC family protein</fullName>
    </submittedName>
</protein>
<dbReference type="Pfam" id="PF04073">
    <property type="entry name" value="tRNA_edit"/>
    <property type="match status" value="1"/>
</dbReference>